<organism evidence="16 17">
    <name type="scientific">Sarocladium strictum</name>
    <name type="common">Black bundle disease fungus</name>
    <name type="synonym">Acremonium strictum</name>
    <dbReference type="NCBI Taxonomy" id="5046"/>
    <lineage>
        <taxon>Eukaryota</taxon>
        <taxon>Fungi</taxon>
        <taxon>Dikarya</taxon>
        <taxon>Ascomycota</taxon>
        <taxon>Pezizomycotina</taxon>
        <taxon>Sordariomycetes</taxon>
        <taxon>Hypocreomycetidae</taxon>
        <taxon>Hypocreales</taxon>
        <taxon>Sarocladiaceae</taxon>
        <taxon>Sarocladium</taxon>
    </lineage>
</organism>
<evidence type="ECO:0000259" key="15">
    <source>
        <dbReference type="Pfam" id="PF00520"/>
    </source>
</evidence>
<gene>
    <name evidence="16" type="ORF">NLU13_3257</name>
</gene>
<feature type="transmembrane region" description="Helical" evidence="14">
    <location>
        <begin position="136"/>
        <end position="156"/>
    </location>
</feature>
<keyword evidence="9" id="KW-0406">Ion transport</keyword>
<evidence type="ECO:0000256" key="3">
    <source>
        <dbReference type="ARBA" id="ARBA00022448"/>
    </source>
</evidence>
<keyword evidence="11" id="KW-0407">Ion channel</keyword>
<comment type="subcellular location">
    <subcellularLocation>
        <location evidence="1">Cell membrane</location>
        <topology evidence="1">Multi-pass membrane protein</topology>
    </subcellularLocation>
</comment>
<dbReference type="GO" id="GO:0005886">
    <property type="term" value="C:plasma membrane"/>
    <property type="evidence" value="ECO:0007669"/>
    <property type="project" value="UniProtKB-SubCell"/>
</dbReference>
<dbReference type="PANTHER" id="PTHR46480:SF1">
    <property type="entry name" value="VOLTAGE-GATED HYDROGEN CHANNEL 1"/>
    <property type="match status" value="1"/>
</dbReference>
<comment type="caution">
    <text evidence="16">The sequence shown here is derived from an EMBL/GenBank/DDBJ whole genome shotgun (WGS) entry which is preliminary data.</text>
</comment>
<dbReference type="Proteomes" id="UP001175261">
    <property type="component" value="Unassembled WGS sequence"/>
</dbReference>
<protein>
    <recommendedName>
        <fullName evidence="2">Voltage-gated hydrogen channel 1</fullName>
    </recommendedName>
    <alternativeName>
        <fullName evidence="12">Hydrogen voltage-gated channel 1</fullName>
    </alternativeName>
</protein>
<evidence type="ECO:0000256" key="2">
    <source>
        <dbReference type="ARBA" id="ARBA00015897"/>
    </source>
</evidence>
<keyword evidence="5 14" id="KW-0812">Transmembrane</keyword>
<evidence type="ECO:0000256" key="14">
    <source>
        <dbReference type="SAM" id="Phobius"/>
    </source>
</evidence>
<accession>A0AA39GMH2</accession>
<proteinExistence type="predicted"/>
<evidence type="ECO:0000256" key="6">
    <source>
        <dbReference type="ARBA" id="ARBA00022882"/>
    </source>
</evidence>
<feature type="domain" description="Ion transport" evidence="15">
    <location>
        <begin position="107"/>
        <end position="205"/>
    </location>
</feature>
<dbReference type="InterPro" id="IPR031846">
    <property type="entry name" value="Hvcn1"/>
</dbReference>
<evidence type="ECO:0000313" key="17">
    <source>
        <dbReference type="Proteomes" id="UP001175261"/>
    </source>
</evidence>
<name>A0AA39GMH2_SARSR</name>
<keyword evidence="7 14" id="KW-1133">Transmembrane helix</keyword>
<evidence type="ECO:0000256" key="10">
    <source>
        <dbReference type="ARBA" id="ARBA00023136"/>
    </source>
</evidence>
<evidence type="ECO:0000256" key="1">
    <source>
        <dbReference type="ARBA" id="ARBA00004651"/>
    </source>
</evidence>
<keyword evidence="8 13" id="KW-0175">Coiled coil</keyword>
<keyword evidence="6" id="KW-0851">Voltage-gated channel</keyword>
<dbReference type="InterPro" id="IPR005821">
    <property type="entry name" value="Ion_trans_dom"/>
</dbReference>
<feature type="transmembrane region" description="Helical" evidence="14">
    <location>
        <begin position="93"/>
        <end position="116"/>
    </location>
</feature>
<evidence type="ECO:0000256" key="7">
    <source>
        <dbReference type="ARBA" id="ARBA00022989"/>
    </source>
</evidence>
<evidence type="ECO:0000256" key="9">
    <source>
        <dbReference type="ARBA" id="ARBA00023065"/>
    </source>
</evidence>
<sequence>MGWSRGLYCCKQQARRQMLTASAHKYSRCTSYAQTNYLLRIRQITLKAMDTRDSDPLLRQRQHHDDSSSSMEQQIQSYRAKGQQILSSRRKHFIVMSLVALDVAALLANIFIQLIACEMHQRDEPWVNVLIEYLEAVGLIISSLFIIELAACLFSFGPRYLSSWFHVFDSAIIVLSFAVDVASRGLTQSIGSLLIVLRLWRLAKISEELILGAKERMDLLEQQLHELENENSHLKAQLRTVSSLE</sequence>
<evidence type="ECO:0000256" key="11">
    <source>
        <dbReference type="ARBA" id="ARBA00023303"/>
    </source>
</evidence>
<dbReference type="EMBL" id="JAPDFR010000002">
    <property type="protein sequence ID" value="KAK0389684.1"/>
    <property type="molecule type" value="Genomic_DNA"/>
</dbReference>
<dbReference type="Pfam" id="PF00520">
    <property type="entry name" value="Ion_trans"/>
    <property type="match status" value="1"/>
</dbReference>
<evidence type="ECO:0000256" key="13">
    <source>
        <dbReference type="SAM" id="Coils"/>
    </source>
</evidence>
<dbReference type="AlphaFoldDB" id="A0AA39GMH2"/>
<dbReference type="GO" id="GO:0034702">
    <property type="term" value="C:monoatomic ion channel complex"/>
    <property type="evidence" value="ECO:0007669"/>
    <property type="project" value="UniProtKB-KW"/>
</dbReference>
<dbReference type="PANTHER" id="PTHR46480">
    <property type="entry name" value="F20B24.22"/>
    <property type="match status" value="1"/>
</dbReference>
<keyword evidence="4" id="KW-1003">Cell membrane</keyword>
<evidence type="ECO:0000256" key="5">
    <source>
        <dbReference type="ARBA" id="ARBA00022692"/>
    </source>
</evidence>
<dbReference type="GO" id="GO:0030171">
    <property type="term" value="F:voltage-gated proton channel activity"/>
    <property type="evidence" value="ECO:0007669"/>
    <property type="project" value="InterPro"/>
</dbReference>
<evidence type="ECO:0000256" key="12">
    <source>
        <dbReference type="ARBA" id="ARBA00031989"/>
    </source>
</evidence>
<dbReference type="InterPro" id="IPR027359">
    <property type="entry name" value="Volt_channel_dom_sf"/>
</dbReference>
<evidence type="ECO:0000256" key="4">
    <source>
        <dbReference type="ARBA" id="ARBA00022475"/>
    </source>
</evidence>
<feature type="coiled-coil region" evidence="13">
    <location>
        <begin position="203"/>
        <end position="244"/>
    </location>
</feature>
<keyword evidence="17" id="KW-1185">Reference proteome</keyword>
<evidence type="ECO:0000313" key="16">
    <source>
        <dbReference type="EMBL" id="KAK0389684.1"/>
    </source>
</evidence>
<evidence type="ECO:0000256" key="8">
    <source>
        <dbReference type="ARBA" id="ARBA00023054"/>
    </source>
</evidence>
<keyword evidence="10 14" id="KW-0472">Membrane</keyword>
<dbReference type="Gene3D" id="1.20.120.350">
    <property type="entry name" value="Voltage-gated potassium channels. Chain C"/>
    <property type="match status" value="1"/>
</dbReference>
<reference evidence="16" key="1">
    <citation type="submission" date="2022-10" db="EMBL/GenBank/DDBJ databases">
        <title>Determination and structural analysis of whole genome sequence of Sarocladium strictum F4-1.</title>
        <authorList>
            <person name="Hu L."/>
            <person name="Jiang Y."/>
        </authorList>
    </citation>
    <scope>NUCLEOTIDE SEQUENCE</scope>
    <source>
        <strain evidence="16">F4-1</strain>
    </source>
</reference>
<keyword evidence="3" id="KW-0813">Transport</keyword>